<feature type="compositionally biased region" description="Pro residues" evidence="1">
    <location>
        <begin position="434"/>
        <end position="446"/>
    </location>
</feature>
<organism evidence="2 4">
    <name type="scientific">Didymodactylos carnosus</name>
    <dbReference type="NCBI Taxonomy" id="1234261"/>
    <lineage>
        <taxon>Eukaryota</taxon>
        <taxon>Metazoa</taxon>
        <taxon>Spiralia</taxon>
        <taxon>Gnathifera</taxon>
        <taxon>Rotifera</taxon>
        <taxon>Eurotatoria</taxon>
        <taxon>Bdelloidea</taxon>
        <taxon>Philodinida</taxon>
        <taxon>Philodinidae</taxon>
        <taxon>Didymodactylos</taxon>
    </lineage>
</organism>
<dbReference type="Gene3D" id="3.30.420.10">
    <property type="entry name" value="Ribonuclease H-like superfamily/Ribonuclease H"/>
    <property type="match status" value="2"/>
</dbReference>
<dbReference type="GO" id="GO:0003676">
    <property type="term" value="F:nucleic acid binding"/>
    <property type="evidence" value="ECO:0007669"/>
    <property type="project" value="InterPro"/>
</dbReference>
<protein>
    <submittedName>
        <fullName evidence="2">Uncharacterized protein</fullName>
    </submittedName>
</protein>
<accession>A0A815QFM7</accession>
<sequence length="619" mass="72406">RFNATFVPQLAKLQDRQKNNWDEFLHAVVFSYNTGKHHTTDYSPFELQFGRKPRLPTDKPSSKLVFKKPNDYFQQLEKSIKIIHQNARQNIVNQQNRMKGRYDQNRPDPHYNTGDRVLIRIQGNRSKLDNRILSSVRDIDGSILSEKQWNNYVKATNKALEKEQLRQQHPPYEIKQYLQTTTLINYQTSIEELNTIIEYTKNTVHYCFDTESTNTQSSTLPSIIQIELYMSENDFSNFVLIDCEFLPPSYSPKFELIKEFVKTVLKHRKIIAWGELVNELRPFLRFGIFDENQLPYHFVNVQDKFHYFMLGRTPPLRGERGLRSTDNEEDAEVEDLLIIHAPPKPIDPVHNDWSLQRATATTFELSMDKSLTLSTWNCGLDKRLNTWLNPQLQGQHLEENSETQLLLRRNMVTYALIDCHATSRLYKHIKPAIDPSPPPSPQPPSHLPQEVLSPASPKIIRSPSPPQIEWASLHTTSSQIEPQIVTFVPRTDPPQPSLVYSEDTLQQNDDETESDQDQEQELDQQKRKHGPRSLQSKRKRNRKNAARKSAKRYNNYIEINVDPRYALPHIREHLNWKLIQFKHISITIMGHLIIGFTSAEDLEQFKNKMGISYFETFRP</sequence>
<feature type="region of interest" description="Disordered" evidence="1">
    <location>
        <begin position="430"/>
        <end position="451"/>
    </location>
</feature>
<dbReference type="Proteomes" id="UP000681722">
    <property type="component" value="Unassembled WGS sequence"/>
</dbReference>
<dbReference type="EMBL" id="CAJNOQ010020084">
    <property type="protein sequence ID" value="CAF1462565.1"/>
    <property type="molecule type" value="Genomic_DNA"/>
</dbReference>
<feature type="region of interest" description="Disordered" evidence="1">
    <location>
        <begin position="506"/>
        <end position="549"/>
    </location>
</feature>
<evidence type="ECO:0000313" key="4">
    <source>
        <dbReference type="Proteomes" id="UP000663829"/>
    </source>
</evidence>
<dbReference type="EMBL" id="CAJOBC010085540">
    <property type="protein sequence ID" value="CAF4332459.1"/>
    <property type="molecule type" value="Genomic_DNA"/>
</dbReference>
<dbReference type="SUPFAM" id="SSF53098">
    <property type="entry name" value="Ribonuclease H-like"/>
    <property type="match status" value="1"/>
</dbReference>
<keyword evidence="4" id="KW-1185">Reference proteome</keyword>
<evidence type="ECO:0000313" key="3">
    <source>
        <dbReference type="EMBL" id="CAF4332459.1"/>
    </source>
</evidence>
<dbReference type="InterPro" id="IPR012337">
    <property type="entry name" value="RNaseH-like_sf"/>
</dbReference>
<comment type="caution">
    <text evidence="2">The sequence shown here is derived from an EMBL/GenBank/DDBJ whole genome shotgun (WGS) entry which is preliminary data.</text>
</comment>
<evidence type="ECO:0000256" key="1">
    <source>
        <dbReference type="SAM" id="MobiDB-lite"/>
    </source>
</evidence>
<dbReference type="InterPro" id="IPR036397">
    <property type="entry name" value="RNaseH_sf"/>
</dbReference>
<dbReference type="InterPro" id="IPR050951">
    <property type="entry name" value="Retrovirus_Pol_polyprotein"/>
</dbReference>
<evidence type="ECO:0000313" key="2">
    <source>
        <dbReference type="EMBL" id="CAF1462565.1"/>
    </source>
</evidence>
<proteinExistence type="predicted"/>
<feature type="compositionally biased region" description="Basic residues" evidence="1">
    <location>
        <begin position="526"/>
        <end position="549"/>
    </location>
</feature>
<dbReference type="PANTHER" id="PTHR37984">
    <property type="entry name" value="PROTEIN CBG26694"/>
    <property type="match status" value="1"/>
</dbReference>
<reference evidence="2" key="1">
    <citation type="submission" date="2021-02" db="EMBL/GenBank/DDBJ databases">
        <authorList>
            <person name="Nowell W R."/>
        </authorList>
    </citation>
    <scope>NUCLEOTIDE SEQUENCE</scope>
</reference>
<dbReference type="Proteomes" id="UP000663829">
    <property type="component" value="Unassembled WGS sequence"/>
</dbReference>
<dbReference type="OrthoDB" id="10060290at2759"/>
<dbReference type="AlphaFoldDB" id="A0A815QFM7"/>
<dbReference type="PANTHER" id="PTHR37984:SF15">
    <property type="entry name" value="INTEGRASE CATALYTIC DOMAIN-CONTAINING PROTEIN"/>
    <property type="match status" value="1"/>
</dbReference>
<feature type="compositionally biased region" description="Acidic residues" evidence="1">
    <location>
        <begin position="508"/>
        <end position="522"/>
    </location>
</feature>
<name>A0A815QFM7_9BILA</name>
<feature type="non-terminal residue" evidence="2">
    <location>
        <position position="619"/>
    </location>
</feature>
<gene>
    <name evidence="2" type="ORF">GPM918_LOCUS35143</name>
    <name evidence="3" type="ORF">SRO942_LOCUS35856</name>
</gene>